<name>A0A1D2VD54_9ASCO</name>
<keyword evidence="1" id="KW-0812">Transmembrane</keyword>
<dbReference type="RefSeq" id="XP_020045757.1">
    <property type="nucleotide sequence ID" value="XM_020193757.1"/>
</dbReference>
<organism evidence="2 3">
    <name type="scientific">Ascoidea rubescens DSM 1968</name>
    <dbReference type="NCBI Taxonomy" id="1344418"/>
    <lineage>
        <taxon>Eukaryota</taxon>
        <taxon>Fungi</taxon>
        <taxon>Dikarya</taxon>
        <taxon>Ascomycota</taxon>
        <taxon>Saccharomycotina</taxon>
        <taxon>Saccharomycetes</taxon>
        <taxon>Ascoideaceae</taxon>
        <taxon>Ascoidea</taxon>
    </lineage>
</organism>
<sequence length="160" mass="18560">MKLIYCQIDEINQKIAHQKKLDQEKYEKMLAARKAAKQKKLNSQNAISKINELNNINNQSYFKRFIKITKKVLSKNKNKNLIKISIAIGIFAVLLNLYFNQKSNISKNFPFFNSFKPIQNTATFKFNQIGISTGVLKNDLKDCFSDSMNYISNIFFMGNN</sequence>
<evidence type="ECO:0000313" key="2">
    <source>
        <dbReference type="EMBL" id="ODV59450.1"/>
    </source>
</evidence>
<reference evidence="3" key="1">
    <citation type="submission" date="2016-05" db="EMBL/GenBank/DDBJ databases">
        <title>Comparative genomics of biotechnologically important yeasts.</title>
        <authorList>
            <consortium name="DOE Joint Genome Institute"/>
            <person name="Riley R."/>
            <person name="Haridas S."/>
            <person name="Wolfe K.H."/>
            <person name="Lopes M.R."/>
            <person name="Hittinger C.T."/>
            <person name="Goker M."/>
            <person name="Salamov A."/>
            <person name="Wisecaver J."/>
            <person name="Long T.M."/>
            <person name="Aerts A.L."/>
            <person name="Barry K."/>
            <person name="Choi C."/>
            <person name="Clum A."/>
            <person name="Coughlan A.Y."/>
            <person name="Deshpande S."/>
            <person name="Douglass A.P."/>
            <person name="Hanson S.J."/>
            <person name="Klenk H.-P."/>
            <person name="Labutti K."/>
            <person name="Lapidus A."/>
            <person name="Lindquist E."/>
            <person name="Lipzen A."/>
            <person name="Meier-Kolthoff J.P."/>
            <person name="Ohm R.A."/>
            <person name="Otillar R.P."/>
            <person name="Pangilinan J."/>
            <person name="Peng Y."/>
            <person name="Rokas A."/>
            <person name="Rosa C.A."/>
            <person name="Scheuner C."/>
            <person name="Sibirny A.A."/>
            <person name="Slot J.C."/>
            <person name="Stielow J.B."/>
            <person name="Sun H."/>
            <person name="Kurtzman C.P."/>
            <person name="Blackwell M."/>
            <person name="Grigoriev I.V."/>
            <person name="Jeffries T.W."/>
        </authorList>
    </citation>
    <scope>NUCLEOTIDE SEQUENCE [LARGE SCALE GENOMIC DNA]</scope>
    <source>
        <strain evidence="3">DSM 1968</strain>
    </source>
</reference>
<dbReference type="Proteomes" id="UP000095038">
    <property type="component" value="Unassembled WGS sequence"/>
</dbReference>
<dbReference type="EMBL" id="KV454486">
    <property type="protein sequence ID" value="ODV59450.1"/>
    <property type="molecule type" value="Genomic_DNA"/>
</dbReference>
<evidence type="ECO:0000256" key="1">
    <source>
        <dbReference type="SAM" id="Phobius"/>
    </source>
</evidence>
<keyword evidence="1" id="KW-0472">Membrane</keyword>
<dbReference type="AlphaFoldDB" id="A0A1D2VD54"/>
<keyword evidence="3" id="KW-1185">Reference proteome</keyword>
<proteinExistence type="predicted"/>
<evidence type="ECO:0000313" key="3">
    <source>
        <dbReference type="Proteomes" id="UP000095038"/>
    </source>
</evidence>
<keyword evidence="1" id="KW-1133">Transmembrane helix</keyword>
<protein>
    <submittedName>
        <fullName evidence="2">Uncharacterized protein</fullName>
    </submittedName>
</protein>
<gene>
    <name evidence="2" type="ORF">ASCRUDRAFT_77185</name>
</gene>
<dbReference type="GeneID" id="30967393"/>
<feature type="transmembrane region" description="Helical" evidence="1">
    <location>
        <begin position="80"/>
        <end position="99"/>
    </location>
</feature>
<dbReference type="InParanoid" id="A0A1D2VD54"/>
<accession>A0A1D2VD54</accession>